<dbReference type="SUPFAM" id="SSF51445">
    <property type="entry name" value="(Trans)glycosidases"/>
    <property type="match status" value="1"/>
</dbReference>
<keyword evidence="2" id="KW-1185">Reference proteome</keyword>
<dbReference type="InterPro" id="IPR043751">
    <property type="entry name" value="DUF5696"/>
</dbReference>
<reference evidence="1 2" key="1">
    <citation type="submission" date="2018-07" db="EMBL/GenBank/DDBJ databases">
        <title>Genomic Encyclopedia of Type Strains, Phase III (KMG-III): the genomes of soil and plant-associated and newly described type strains.</title>
        <authorList>
            <person name="Whitman W."/>
        </authorList>
    </citation>
    <scope>NUCLEOTIDE SEQUENCE [LARGE SCALE GENOMIC DNA]</scope>
    <source>
        <strain evidence="1 2">CECT 7287</strain>
    </source>
</reference>
<organism evidence="1 2">
    <name type="scientific">Cohnella phaseoli</name>
    <dbReference type="NCBI Taxonomy" id="456490"/>
    <lineage>
        <taxon>Bacteria</taxon>
        <taxon>Bacillati</taxon>
        <taxon>Bacillota</taxon>
        <taxon>Bacilli</taxon>
        <taxon>Bacillales</taxon>
        <taxon>Paenibacillaceae</taxon>
        <taxon>Cohnella</taxon>
    </lineage>
</organism>
<dbReference type="AlphaFoldDB" id="A0A3D9KN94"/>
<dbReference type="EMBL" id="QRDZ01000002">
    <property type="protein sequence ID" value="RED87638.1"/>
    <property type="molecule type" value="Genomic_DNA"/>
</dbReference>
<evidence type="ECO:0000313" key="2">
    <source>
        <dbReference type="Proteomes" id="UP000256977"/>
    </source>
</evidence>
<dbReference type="OrthoDB" id="9793135at2"/>
<dbReference type="Pfam" id="PF18952">
    <property type="entry name" value="DUF5696"/>
    <property type="match status" value="1"/>
</dbReference>
<name>A0A3D9KN94_9BACL</name>
<dbReference type="Proteomes" id="UP000256977">
    <property type="component" value="Unassembled WGS sequence"/>
</dbReference>
<gene>
    <name evidence="1" type="ORF">DFP98_102116</name>
</gene>
<dbReference type="RefSeq" id="WP_116059043.1">
    <property type="nucleotide sequence ID" value="NZ_QRDZ01000002.1"/>
</dbReference>
<protein>
    <recommendedName>
        <fullName evidence="3">Glycosyl hydrolase family 101</fullName>
    </recommendedName>
</protein>
<comment type="caution">
    <text evidence="1">The sequence shown here is derived from an EMBL/GenBank/DDBJ whole genome shotgun (WGS) entry which is preliminary data.</text>
</comment>
<sequence>MANLTGRKRLWLAAALVAAAVLAGLAIRGLAAPPAAESFDAAAYAAAPIALPQGAAWQPSDLDAQGFAVAARTQRYELLVQPATGQVIVQDASSGERWRSNPDPAALENESVGGALRKNLESPFILEYYEQSKVQRLVTNVLEPSATPTFTAMDDGVAVRFDIGKLDMAFSMLYQLTADGFRVSIPAAGIEENGKFRILSIDPLPFFGAADDAVPGYLFVPDGPGGLIRFPREREIVGGGYYQYVYGPEMTNKTFGPVTVSMPVFGLKRGDRAFVAVIVAGEKASAIRGLPSGLVSTLNSVNARFLYREEYNRRLNLSGRSLRVFQEEPLREDRAIQYAFLEGEEADYAGMAKRYRQQLLDAGQLGPPLEPQPDVPLHLTLVGGDTIYYGSRRYETATTFGQAEEMLAQLKEAGLNNVRVTLLNWQRGGSMSPTLKLDPEKKLGGEEGLKALVDTAHELGYRLYLAADLVQGDSEALKLAPKTHGIRSAEGDVLFLDEYFFLNPNVTYELALDLIRDAGKLGADGILYDWLGDALFRDYNPQRGYTRNDTAAAFNRILELTRRELGGVGAYLGNAYALRSLTDIQQLPSETHKYYAIDETVPFYPMVLHGSVAYSMTDGNLRDNNEDEFLKAIEYGAVPAFTLTAESSRTLMDTKTRGLFASRFSQWKEKLVREYEAFNRLADIADQPMIGHAKRADGVFATKYANGTTVVVDYNAKSFRVEKGGAE</sequence>
<proteinExistence type="predicted"/>
<evidence type="ECO:0000313" key="1">
    <source>
        <dbReference type="EMBL" id="RED87638.1"/>
    </source>
</evidence>
<dbReference type="InterPro" id="IPR017853">
    <property type="entry name" value="GH"/>
</dbReference>
<accession>A0A3D9KN94</accession>
<evidence type="ECO:0008006" key="3">
    <source>
        <dbReference type="Google" id="ProtNLM"/>
    </source>
</evidence>